<dbReference type="SUPFAM" id="SSF52317">
    <property type="entry name" value="Class I glutamine amidotransferase-like"/>
    <property type="match status" value="1"/>
</dbReference>
<dbReference type="GO" id="GO:0019243">
    <property type="term" value="P:methylglyoxal catabolic process to D-lactate via S-lactoyl-glutathione"/>
    <property type="evidence" value="ECO:0007669"/>
    <property type="project" value="TreeGrafter"/>
</dbReference>
<dbReference type="PANTHER" id="PTHR48094:SF11">
    <property type="entry name" value="GLUTATHIONE-INDEPENDENT GLYOXALASE HSP31-RELATED"/>
    <property type="match status" value="1"/>
</dbReference>
<dbReference type="GO" id="GO:0008233">
    <property type="term" value="F:peptidase activity"/>
    <property type="evidence" value="ECO:0007669"/>
    <property type="project" value="UniProtKB-KW"/>
</dbReference>
<name>A0A1I1ZWN4_9BACI</name>
<feature type="domain" description="DJ-1/PfpI" evidence="5">
    <location>
        <begin position="31"/>
        <end position="210"/>
    </location>
</feature>
<dbReference type="EMBL" id="FONT01000001">
    <property type="protein sequence ID" value="SFE35987.1"/>
    <property type="molecule type" value="Genomic_DNA"/>
</dbReference>
<dbReference type="InterPro" id="IPR050325">
    <property type="entry name" value="Prot/Nucl_acid_deglycase"/>
</dbReference>
<keyword evidence="2" id="KW-0456">Lyase</keyword>
<dbReference type="Gene3D" id="3.40.50.880">
    <property type="match status" value="1"/>
</dbReference>
<feature type="region of interest" description="Disordered" evidence="4">
    <location>
        <begin position="47"/>
        <end position="71"/>
    </location>
</feature>
<evidence type="ECO:0000256" key="3">
    <source>
        <dbReference type="ARBA" id="ARBA00038493"/>
    </source>
</evidence>
<keyword evidence="6" id="KW-0645">Protease</keyword>
<evidence type="ECO:0000259" key="5">
    <source>
        <dbReference type="Pfam" id="PF01965"/>
    </source>
</evidence>
<dbReference type="InterPro" id="IPR002818">
    <property type="entry name" value="DJ-1/PfpI"/>
</dbReference>
<sequence>MAHITMVLPNSVVDRSKKIMDSFQYITTCTNVYQIFTQAGFSVTVSSPSGGPVGDGRRNEGEGEQSSSFHQTVPIHQIEPTKTDGIFLIGKHQSLLDFSENRCLLELIFRMLEMGKSIATVAHAAAVFTELYLPDGTPLVEGKRVTAFTNEEEERYSKERTNIPFYIESKLRERGATFVSAPPFHHNVEVHHNIITAQNLQSAPEAAYQFLGRMETRQLHEN</sequence>
<reference evidence="6 7" key="1">
    <citation type="submission" date="2016-10" db="EMBL/GenBank/DDBJ databases">
        <authorList>
            <person name="de Groot N.N."/>
        </authorList>
    </citation>
    <scope>NUCLEOTIDE SEQUENCE [LARGE SCALE GENOMIC DNA]</scope>
    <source>
        <strain evidence="6 7">DSM 23995</strain>
    </source>
</reference>
<accession>A0A1I1ZWN4</accession>
<comment type="similarity">
    <text evidence="3">Belongs to the peptidase C56 family. HSP31-like subfamily.</text>
</comment>
<evidence type="ECO:0000313" key="7">
    <source>
        <dbReference type="Proteomes" id="UP000199516"/>
    </source>
</evidence>
<dbReference type="AlphaFoldDB" id="A0A1I1ZWN4"/>
<evidence type="ECO:0000256" key="4">
    <source>
        <dbReference type="SAM" id="MobiDB-lite"/>
    </source>
</evidence>
<dbReference type="CDD" id="cd03141">
    <property type="entry name" value="GATase1_Hsp31_like"/>
    <property type="match status" value="1"/>
</dbReference>
<dbReference type="InterPro" id="IPR029062">
    <property type="entry name" value="Class_I_gatase-like"/>
</dbReference>
<evidence type="ECO:0000256" key="1">
    <source>
        <dbReference type="ARBA" id="ARBA00023016"/>
    </source>
</evidence>
<keyword evidence="1" id="KW-0346">Stress response</keyword>
<keyword evidence="7" id="KW-1185">Reference proteome</keyword>
<dbReference type="GO" id="GO:0019172">
    <property type="term" value="F:glyoxalase III activity"/>
    <property type="evidence" value="ECO:0007669"/>
    <property type="project" value="TreeGrafter"/>
</dbReference>
<keyword evidence="6" id="KW-0378">Hydrolase</keyword>
<dbReference type="Pfam" id="PF01965">
    <property type="entry name" value="DJ-1_PfpI"/>
    <property type="match status" value="1"/>
</dbReference>
<dbReference type="Proteomes" id="UP000199516">
    <property type="component" value="Unassembled WGS sequence"/>
</dbReference>
<dbReference type="GO" id="GO:0005737">
    <property type="term" value="C:cytoplasm"/>
    <property type="evidence" value="ECO:0007669"/>
    <property type="project" value="TreeGrafter"/>
</dbReference>
<evidence type="ECO:0000256" key="2">
    <source>
        <dbReference type="ARBA" id="ARBA00023239"/>
    </source>
</evidence>
<dbReference type="GO" id="GO:0006508">
    <property type="term" value="P:proteolysis"/>
    <property type="evidence" value="ECO:0007669"/>
    <property type="project" value="UniProtKB-KW"/>
</dbReference>
<proteinExistence type="inferred from homology"/>
<organism evidence="6 7">
    <name type="scientific">Alteribacillus iranensis</name>
    <dbReference type="NCBI Taxonomy" id="930128"/>
    <lineage>
        <taxon>Bacteria</taxon>
        <taxon>Bacillati</taxon>
        <taxon>Bacillota</taxon>
        <taxon>Bacilli</taxon>
        <taxon>Bacillales</taxon>
        <taxon>Bacillaceae</taxon>
        <taxon>Alteribacillus</taxon>
    </lineage>
</organism>
<dbReference type="RefSeq" id="WP_091656862.1">
    <property type="nucleotide sequence ID" value="NZ_FONT01000001.1"/>
</dbReference>
<dbReference type="STRING" id="930128.SAMN05192532_101489"/>
<evidence type="ECO:0000313" key="6">
    <source>
        <dbReference type="EMBL" id="SFE35987.1"/>
    </source>
</evidence>
<protein>
    <submittedName>
        <fullName evidence="6">Putative intracellular protease/amidase</fullName>
    </submittedName>
</protein>
<dbReference type="PANTHER" id="PTHR48094">
    <property type="entry name" value="PROTEIN/NUCLEIC ACID DEGLYCASE DJ-1-RELATED"/>
    <property type="match status" value="1"/>
</dbReference>
<gene>
    <name evidence="6" type="ORF">SAMN05192532_101489</name>
</gene>